<evidence type="ECO:0000256" key="6">
    <source>
        <dbReference type="SAM" id="MobiDB-lite"/>
    </source>
</evidence>
<keyword evidence="3 7" id="KW-0812">Transmembrane</keyword>
<dbReference type="InterPro" id="IPR013525">
    <property type="entry name" value="ABC2_TM"/>
</dbReference>
<feature type="domain" description="ABC-2 type transporter transmembrane" evidence="8">
    <location>
        <begin position="96"/>
        <end position="316"/>
    </location>
</feature>
<evidence type="ECO:0000313" key="9">
    <source>
        <dbReference type="EMBL" id="CEM15791.1"/>
    </source>
</evidence>
<evidence type="ECO:0000256" key="3">
    <source>
        <dbReference type="ARBA" id="ARBA00022692"/>
    </source>
</evidence>
<feature type="region of interest" description="Disordered" evidence="6">
    <location>
        <begin position="403"/>
        <end position="427"/>
    </location>
</feature>
<dbReference type="GO" id="GO:0016020">
    <property type="term" value="C:membrane"/>
    <property type="evidence" value="ECO:0007669"/>
    <property type="project" value="UniProtKB-SubCell"/>
</dbReference>
<dbReference type="InterPro" id="IPR050352">
    <property type="entry name" value="ABCG_transporters"/>
</dbReference>
<evidence type="ECO:0000256" key="1">
    <source>
        <dbReference type="ARBA" id="ARBA00004141"/>
    </source>
</evidence>
<dbReference type="PANTHER" id="PTHR48041:SF139">
    <property type="entry name" value="PROTEIN SCARLET"/>
    <property type="match status" value="1"/>
</dbReference>
<feature type="region of interest" description="Disordered" evidence="6">
    <location>
        <begin position="473"/>
        <end position="552"/>
    </location>
</feature>
<feature type="compositionally biased region" description="Basic and acidic residues" evidence="6">
    <location>
        <begin position="508"/>
        <end position="518"/>
    </location>
</feature>
<comment type="subcellular location">
    <subcellularLocation>
        <location evidence="1">Membrane</location>
        <topology evidence="1">Multi-pass membrane protein</topology>
    </subcellularLocation>
</comment>
<feature type="transmembrane region" description="Helical" evidence="7">
    <location>
        <begin position="197"/>
        <end position="222"/>
    </location>
</feature>
<feature type="compositionally biased region" description="Gly residues" evidence="6">
    <location>
        <begin position="479"/>
        <end position="489"/>
    </location>
</feature>
<accession>A0A0G4FNF9</accession>
<name>A0A0G4FNF9_9ALVE</name>
<evidence type="ECO:0000259" key="8">
    <source>
        <dbReference type="Pfam" id="PF01061"/>
    </source>
</evidence>
<dbReference type="GO" id="GO:0140359">
    <property type="term" value="F:ABC-type transporter activity"/>
    <property type="evidence" value="ECO:0007669"/>
    <property type="project" value="InterPro"/>
</dbReference>
<evidence type="ECO:0000256" key="4">
    <source>
        <dbReference type="ARBA" id="ARBA00022989"/>
    </source>
</evidence>
<organism evidence="9">
    <name type="scientific">Chromera velia CCMP2878</name>
    <dbReference type="NCBI Taxonomy" id="1169474"/>
    <lineage>
        <taxon>Eukaryota</taxon>
        <taxon>Sar</taxon>
        <taxon>Alveolata</taxon>
        <taxon>Colpodellida</taxon>
        <taxon>Chromeraceae</taxon>
        <taxon>Chromera</taxon>
    </lineage>
</organism>
<proteinExistence type="predicted"/>
<dbReference type="PANTHER" id="PTHR48041">
    <property type="entry name" value="ABC TRANSPORTER G FAMILY MEMBER 28"/>
    <property type="match status" value="1"/>
</dbReference>
<sequence>MGTSSLSGISKPTNGWGNLHSSMATAATAAGGALERSETCPPINPSAPTLPIQKSTSMSGGFHRRTYSSLRDEKQLQQLDISQVTGAARNAPWNSQVMIQMARMGKGIVRDPMGFAMRFALEFSIKVVMVGQWYRLNEDFRGAVTIVGGGLENVIGVLVFSLVATSFCALQGMPGMASERKIFVAEQRGNLYAPSSYLVATLLMRLPILMLLQIPNCLLIYYGLGLGDFAQNQLLNFWYYVIIQWTIIWVAEFGSLCVTFFTTNETLAWAMSVYAQAIMLMWSGGIQRVSTMYLVFRYLSTVSFIRWGMDALLWNFIPGRCYEYPGCEGACGFKNPQTGQPNFVDNCAVDGKMLLRSLFNEGTMPDFSPGRLLPPLMNLVIAFILLVTLYFLIMNSIEKSKPAKKAQQKGASASSSEDPDNNRHDEIGRIVGLPSFAPQATMGSQGSDGRPARVASWTAATFSRNMTMQADVPLNRQGSAGGSGGGSSGGARRRKASNIGGTVPSNLRLDRKMSKESEDAQTPSPGIHDWNQVVRSPGLRVEPQGPTGDQRV</sequence>
<reference evidence="9" key="1">
    <citation type="submission" date="2014-11" db="EMBL/GenBank/DDBJ databases">
        <authorList>
            <person name="Otto D Thomas"/>
            <person name="Naeem Raeece"/>
        </authorList>
    </citation>
    <scope>NUCLEOTIDE SEQUENCE</scope>
</reference>
<gene>
    <name evidence="9" type="ORF">Cvel_3552</name>
</gene>
<protein>
    <recommendedName>
        <fullName evidence="8">ABC-2 type transporter transmembrane domain-containing protein</fullName>
    </recommendedName>
</protein>
<dbReference type="PhylomeDB" id="A0A0G4FNF9"/>
<keyword evidence="5 7" id="KW-0472">Membrane</keyword>
<evidence type="ECO:0000256" key="2">
    <source>
        <dbReference type="ARBA" id="ARBA00022448"/>
    </source>
</evidence>
<feature type="region of interest" description="Disordered" evidence="6">
    <location>
        <begin position="36"/>
        <end position="63"/>
    </location>
</feature>
<keyword evidence="2" id="KW-0813">Transport</keyword>
<dbReference type="AlphaFoldDB" id="A0A0G4FNF9"/>
<feature type="transmembrane region" description="Helical" evidence="7">
    <location>
        <begin position="237"/>
        <end position="261"/>
    </location>
</feature>
<dbReference type="Pfam" id="PF01061">
    <property type="entry name" value="ABC2_membrane"/>
    <property type="match status" value="1"/>
</dbReference>
<keyword evidence="4 7" id="KW-1133">Transmembrane helix</keyword>
<feature type="transmembrane region" description="Helical" evidence="7">
    <location>
        <begin position="273"/>
        <end position="296"/>
    </location>
</feature>
<feature type="transmembrane region" description="Helical" evidence="7">
    <location>
        <begin position="372"/>
        <end position="393"/>
    </location>
</feature>
<dbReference type="VEuPathDB" id="CryptoDB:Cvel_3552"/>
<evidence type="ECO:0000256" key="7">
    <source>
        <dbReference type="SAM" id="Phobius"/>
    </source>
</evidence>
<dbReference type="EMBL" id="CDMZ01000507">
    <property type="protein sequence ID" value="CEM15791.1"/>
    <property type="molecule type" value="Genomic_DNA"/>
</dbReference>
<evidence type="ECO:0000256" key="5">
    <source>
        <dbReference type="ARBA" id="ARBA00023136"/>
    </source>
</evidence>